<feature type="compositionally biased region" description="Basic residues" evidence="1">
    <location>
        <begin position="57"/>
        <end position="66"/>
    </location>
</feature>
<dbReference type="EMBL" id="AP028912">
    <property type="protein sequence ID" value="BES93695.1"/>
    <property type="molecule type" value="Genomic_DNA"/>
</dbReference>
<reference evidence="2 3" key="1">
    <citation type="submission" date="2023-09" db="EMBL/GenBank/DDBJ databases">
        <title>Nesidiocoris tenuis whole genome shotgun sequence.</title>
        <authorList>
            <person name="Shibata T."/>
            <person name="Shimoda M."/>
            <person name="Kobayashi T."/>
            <person name="Uehara T."/>
        </authorList>
    </citation>
    <scope>NUCLEOTIDE SEQUENCE [LARGE SCALE GENOMIC DNA]</scope>
    <source>
        <strain evidence="2 3">Japan</strain>
    </source>
</reference>
<evidence type="ECO:0000256" key="1">
    <source>
        <dbReference type="SAM" id="MobiDB-lite"/>
    </source>
</evidence>
<name>A0ABN7AN98_9HEMI</name>
<evidence type="ECO:0000313" key="3">
    <source>
        <dbReference type="Proteomes" id="UP001307889"/>
    </source>
</evidence>
<gene>
    <name evidence="2" type="ORF">NTJ_06504</name>
</gene>
<accession>A0ABN7AN98</accession>
<organism evidence="2 3">
    <name type="scientific">Nesidiocoris tenuis</name>
    <dbReference type="NCBI Taxonomy" id="355587"/>
    <lineage>
        <taxon>Eukaryota</taxon>
        <taxon>Metazoa</taxon>
        <taxon>Ecdysozoa</taxon>
        <taxon>Arthropoda</taxon>
        <taxon>Hexapoda</taxon>
        <taxon>Insecta</taxon>
        <taxon>Pterygota</taxon>
        <taxon>Neoptera</taxon>
        <taxon>Paraneoptera</taxon>
        <taxon>Hemiptera</taxon>
        <taxon>Heteroptera</taxon>
        <taxon>Panheteroptera</taxon>
        <taxon>Cimicomorpha</taxon>
        <taxon>Miridae</taxon>
        <taxon>Dicyphina</taxon>
        <taxon>Nesidiocoris</taxon>
    </lineage>
</organism>
<proteinExistence type="predicted"/>
<sequence>MSGEEATTPSVGGEAGEWRGGSMAANRGRAGTAAESATPVVISASYDGGEGCDGRRDGRRHRRHGPRIGAVAASTLSASAKRPPQR</sequence>
<protein>
    <submittedName>
        <fullName evidence="2">Uncharacterized protein</fullName>
    </submittedName>
</protein>
<evidence type="ECO:0000313" key="2">
    <source>
        <dbReference type="EMBL" id="BES93695.1"/>
    </source>
</evidence>
<feature type="region of interest" description="Disordered" evidence="1">
    <location>
        <begin position="1"/>
        <end position="86"/>
    </location>
</feature>
<dbReference type="Proteomes" id="UP001307889">
    <property type="component" value="Chromosome 4"/>
</dbReference>
<feature type="compositionally biased region" description="Polar residues" evidence="1">
    <location>
        <begin position="1"/>
        <end position="10"/>
    </location>
</feature>
<keyword evidence="3" id="KW-1185">Reference proteome</keyword>